<sequence length="159" mass="17103">MAQCGSLHYKTVAEWVNAQAGHVPYGAVQGGEDSGEPIYVGRANHEGDVIPGKLHPSHGCVYVPWGGEEHSHTEYQVLVNQHGTILDWIRSSGSEIPTGSVQGGITADGETLYIGRTWHEGTVTIGKVHPSHGVLYIAYGGGEHAYPDYDILVVRSVNF</sequence>
<organism evidence="1 2">
    <name type="scientific">Limulus polyphemus</name>
    <name type="common">Atlantic horseshoe crab</name>
    <dbReference type="NCBI Taxonomy" id="6850"/>
    <lineage>
        <taxon>Eukaryota</taxon>
        <taxon>Metazoa</taxon>
        <taxon>Ecdysozoa</taxon>
        <taxon>Arthropoda</taxon>
        <taxon>Chelicerata</taxon>
        <taxon>Merostomata</taxon>
        <taxon>Xiphosura</taxon>
        <taxon>Limulidae</taxon>
        <taxon>Limulus</taxon>
    </lineage>
</organism>
<proteinExistence type="predicted"/>
<dbReference type="PANTHER" id="PTHR31649">
    <property type="entry name" value="AGAP009604-PA"/>
    <property type="match status" value="1"/>
</dbReference>
<evidence type="ECO:0000313" key="2">
    <source>
        <dbReference type="RefSeq" id="XP_013781029.1"/>
    </source>
</evidence>
<dbReference type="GeneID" id="106465357"/>
<name>A0ABM1BFM2_LIMPO</name>
<dbReference type="RefSeq" id="XP_013781029.1">
    <property type="nucleotide sequence ID" value="XM_013925575.2"/>
</dbReference>
<dbReference type="Pfam" id="PF11901">
    <property type="entry name" value="DM9"/>
    <property type="match status" value="1"/>
</dbReference>
<keyword evidence="1" id="KW-1185">Reference proteome</keyword>
<dbReference type="PANTHER" id="PTHR31649:SF1">
    <property type="entry name" value="FARNESOIC ACID O-METHYL TRANSFERASE DOMAIN-CONTAINING PROTEIN"/>
    <property type="match status" value="1"/>
</dbReference>
<protein>
    <submittedName>
        <fullName evidence="2">Natterin-3-like</fullName>
    </submittedName>
</protein>
<accession>A0ABM1BFM2</accession>
<dbReference type="InterPro" id="IPR006616">
    <property type="entry name" value="DM9_repeat"/>
</dbReference>
<evidence type="ECO:0000313" key="1">
    <source>
        <dbReference type="Proteomes" id="UP000694941"/>
    </source>
</evidence>
<dbReference type="SMART" id="SM00696">
    <property type="entry name" value="DM9"/>
    <property type="match status" value="2"/>
</dbReference>
<gene>
    <name evidence="2" type="primary">LOC106465357</name>
</gene>
<reference evidence="2" key="1">
    <citation type="submission" date="2025-08" db="UniProtKB">
        <authorList>
            <consortium name="RefSeq"/>
        </authorList>
    </citation>
    <scope>IDENTIFICATION</scope>
    <source>
        <tissue evidence="2">Muscle</tissue>
    </source>
</reference>
<dbReference type="Proteomes" id="UP000694941">
    <property type="component" value="Unplaced"/>
</dbReference>